<proteinExistence type="inferred from homology"/>
<dbReference type="EMBL" id="BRXW01000044">
    <property type="protein sequence ID" value="GMI02445.1"/>
    <property type="molecule type" value="Genomic_DNA"/>
</dbReference>
<protein>
    <recommendedName>
        <fullName evidence="2">Phospholipid scramblase</fullName>
    </recommendedName>
</protein>
<dbReference type="GO" id="GO:0005886">
    <property type="term" value="C:plasma membrane"/>
    <property type="evidence" value="ECO:0007669"/>
    <property type="project" value="TreeGrafter"/>
</dbReference>
<reference evidence="4" key="1">
    <citation type="journal article" date="2023" name="Commun. Biol.">
        <title>Genome analysis of Parmales, the sister group of diatoms, reveals the evolutionary specialization of diatoms from phago-mixotrophs to photoautotrophs.</title>
        <authorList>
            <person name="Ban H."/>
            <person name="Sato S."/>
            <person name="Yoshikawa S."/>
            <person name="Yamada K."/>
            <person name="Nakamura Y."/>
            <person name="Ichinomiya M."/>
            <person name="Sato N."/>
            <person name="Blanc-Mathieu R."/>
            <person name="Endo H."/>
            <person name="Kuwata A."/>
            <person name="Ogata H."/>
        </authorList>
    </citation>
    <scope>NUCLEOTIDE SEQUENCE [LARGE SCALE GENOMIC DNA]</scope>
    <source>
        <strain evidence="4">NIES 3700</strain>
    </source>
</reference>
<sequence length="367" mass="39954">MMNMNAQVASMQGTPQPIMMAPQQQQMMMAPQPMMMMAPQTGAVTLPYVQMPIANLIKPMFDAQFVQADPKYEALGKLARIIGPYDHVVIRQQIEYLEMCCGCEQQNKYDIESSDGKLLLQANEKSDTCARLCCNPHHSLMVEVSDQTSGSSEEIVFTIERPGMDCCGNCPKPCLGCCACSMACREEAVMHGGHVQGKPGQLEAPNPLIMMRQASATESPFNPKINVSQIDSSGKETDGLPGLFLTGPQFFGGWSELCCKSTFPVKNSNNEDAGTVTKMPPRNLCGCLAEIATDADTYKVDFSSGVTPEDKAAILSSAILADYMFFEGDDGMCKQKPNGETVCTCFQCYCCGCTLPCKCVMNNQQNT</sequence>
<evidence type="ECO:0000256" key="2">
    <source>
        <dbReference type="RuleBase" id="RU363116"/>
    </source>
</evidence>
<name>A0A9W7CB14_9STRA</name>
<accession>A0A9W7CB14</accession>
<comment type="caution">
    <text evidence="3">The sequence shown here is derived from an EMBL/GenBank/DDBJ whole genome shotgun (WGS) entry which is preliminary data.</text>
</comment>
<evidence type="ECO:0000313" key="3">
    <source>
        <dbReference type="EMBL" id="GMI02445.1"/>
    </source>
</evidence>
<evidence type="ECO:0000313" key="4">
    <source>
        <dbReference type="Proteomes" id="UP001165122"/>
    </source>
</evidence>
<dbReference type="GO" id="GO:0017128">
    <property type="term" value="F:phospholipid scramblase activity"/>
    <property type="evidence" value="ECO:0007669"/>
    <property type="project" value="InterPro"/>
</dbReference>
<comment type="similarity">
    <text evidence="1 2">Belongs to the phospholipid scramblase family.</text>
</comment>
<dbReference type="PANTHER" id="PTHR23248">
    <property type="entry name" value="PHOSPHOLIPID SCRAMBLASE-RELATED"/>
    <property type="match status" value="1"/>
</dbReference>
<dbReference type="OrthoDB" id="191150at2759"/>
<dbReference type="InterPro" id="IPR005552">
    <property type="entry name" value="Scramblase"/>
</dbReference>
<dbReference type="Proteomes" id="UP001165122">
    <property type="component" value="Unassembled WGS sequence"/>
</dbReference>
<evidence type="ECO:0000256" key="1">
    <source>
        <dbReference type="ARBA" id="ARBA00005350"/>
    </source>
</evidence>
<dbReference type="AlphaFoldDB" id="A0A9W7CB14"/>
<keyword evidence="4" id="KW-1185">Reference proteome</keyword>
<dbReference type="Pfam" id="PF03803">
    <property type="entry name" value="Scramblase"/>
    <property type="match status" value="2"/>
</dbReference>
<organism evidence="3 4">
    <name type="scientific">Triparma laevis f. longispina</name>
    <dbReference type="NCBI Taxonomy" id="1714387"/>
    <lineage>
        <taxon>Eukaryota</taxon>
        <taxon>Sar</taxon>
        <taxon>Stramenopiles</taxon>
        <taxon>Ochrophyta</taxon>
        <taxon>Bolidophyceae</taxon>
        <taxon>Parmales</taxon>
        <taxon>Triparmaceae</taxon>
        <taxon>Triparma</taxon>
    </lineage>
</organism>
<gene>
    <name evidence="3" type="ORF">TrLO_g29</name>
</gene>
<dbReference type="PANTHER" id="PTHR23248:SF9">
    <property type="entry name" value="PHOSPHOLIPID SCRAMBLASE"/>
    <property type="match status" value="1"/>
</dbReference>